<comment type="caution">
    <text evidence="3">The sequence shown here is derived from an EMBL/GenBank/DDBJ whole genome shotgun (WGS) entry which is preliminary data.</text>
</comment>
<dbReference type="EMBL" id="BAAARW010000019">
    <property type="protein sequence ID" value="GAA2429211.1"/>
    <property type="molecule type" value="Genomic_DNA"/>
</dbReference>
<dbReference type="InterPro" id="IPR036890">
    <property type="entry name" value="HATPase_C_sf"/>
</dbReference>
<name>A0ABN3JGJ1_9ACTN</name>
<organism evidence="3 4">
    <name type="scientific">Actinomadura vinacea</name>
    <dbReference type="NCBI Taxonomy" id="115336"/>
    <lineage>
        <taxon>Bacteria</taxon>
        <taxon>Bacillati</taxon>
        <taxon>Actinomycetota</taxon>
        <taxon>Actinomycetes</taxon>
        <taxon>Streptosporangiales</taxon>
        <taxon>Thermomonosporaceae</taxon>
        <taxon>Actinomadura</taxon>
    </lineage>
</organism>
<dbReference type="Gene3D" id="3.30.565.10">
    <property type="entry name" value="Histidine kinase-like ATPase, C-terminal domain"/>
    <property type="match status" value="1"/>
</dbReference>
<dbReference type="CDD" id="cd16936">
    <property type="entry name" value="HATPase_RsbW-like"/>
    <property type="match status" value="1"/>
</dbReference>
<dbReference type="Proteomes" id="UP001501231">
    <property type="component" value="Unassembled WGS sequence"/>
</dbReference>
<feature type="domain" description="Histidine kinase/HSP90-like ATPase" evidence="2">
    <location>
        <begin position="29"/>
        <end position="148"/>
    </location>
</feature>
<keyword evidence="4" id="KW-1185">Reference proteome</keyword>
<gene>
    <name evidence="3" type="ORF">GCM10010191_48150</name>
</gene>
<dbReference type="SUPFAM" id="SSF55874">
    <property type="entry name" value="ATPase domain of HSP90 chaperone/DNA topoisomerase II/histidine kinase"/>
    <property type="match status" value="1"/>
</dbReference>
<dbReference type="PANTHER" id="PTHR35526:SF3">
    <property type="entry name" value="ANTI-SIGMA-F FACTOR RSBW"/>
    <property type="match status" value="1"/>
</dbReference>
<keyword evidence="1" id="KW-0808">Transferase</keyword>
<evidence type="ECO:0000313" key="3">
    <source>
        <dbReference type="EMBL" id="GAA2429211.1"/>
    </source>
</evidence>
<accession>A0ABN3JGJ1</accession>
<protein>
    <recommendedName>
        <fullName evidence="2">Histidine kinase/HSP90-like ATPase domain-containing protein</fullName>
    </recommendedName>
</protein>
<dbReference type="InterPro" id="IPR003594">
    <property type="entry name" value="HATPase_dom"/>
</dbReference>
<keyword evidence="1" id="KW-0723">Serine/threonine-protein kinase</keyword>
<evidence type="ECO:0000313" key="4">
    <source>
        <dbReference type="Proteomes" id="UP001501231"/>
    </source>
</evidence>
<reference evidence="3 4" key="1">
    <citation type="journal article" date="2019" name="Int. J. Syst. Evol. Microbiol.">
        <title>The Global Catalogue of Microorganisms (GCM) 10K type strain sequencing project: providing services to taxonomists for standard genome sequencing and annotation.</title>
        <authorList>
            <consortium name="The Broad Institute Genomics Platform"/>
            <consortium name="The Broad Institute Genome Sequencing Center for Infectious Disease"/>
            <person name="Wu L."/>
            <person name="Ma J."/>
        </authorList>
    </citation>
    <scope>NUCLEOTIDE SEQUENCE [LARGE SCALE GENOMIC DNA]</scope>
    <source>
        <strain evidence="3 4">JCM 3325</strain>
    </source>
</reference>
<evidence type="ECO:0000256" key="1">
    <source>
        <dbReference type="ARBA" id="ARBA00022527"/>
    </source>
</evidence>
<dbReference type="Pfam" id="PF13581">
    <property type="entry name" value="HATPase_c_2"/>
    <property type="match status" value="1"/>
</dbReference>
<proteinExistence type="predicted"/>
<dbReference type="InterPro" id="IPR050267">
    <property type="entry name" value="Anti-sigma-factor_SerPK"/>
</dbReference>
<keyword evidence="1" id="KW-0418">Kinase</keyword>
<dbReference type="PANTHER" id="PTHR35526">
    <property type="entry name" value="ANTI-SIGMA-F FACTOR RSBW-RELATED"/>
    <property type="match status" value="1"/>
</dbReference>
<sequence length="153" mass="16702">MRDMSGKVEISGELDMCCLAAWTAPGQVRSLIEYRLAAWGLGRLVDDAVLIAGELVANAVACTPEREIRVQFAREEAAVLLAVWDSSDAMPVVSPVKELTLDDIEPDARALDDGHDDGTGGWGLPIVQALSDECGVWRTEPLGKWVWTRLRAR</sequence>
<evidence type="ECO:0000259" key="2">
    <source>
        <dbReference type="Pfam" id="PF13581"/>
    </source>
</evidence>